<evidence type="ECO:0000256" key="1">
    <source>
        <dbReference type="SAM" id="MobiDB-lite"/>
    </source>
</evidence>
<organism evidence="2 3">
    <name type="scientific">Helicobacter marmotae</name>
    <dbReference type="NCBI Taxonomy" id="152490"/>
    <lineage>
        <taxon>Bacteria</taxon>
        <taxon>Pseudomonadati</taxon>
        <taxon>Campylobacterota</taxon>
        <taxon>Epsilonproteobacteria</taxon>
        <taxon>Campylobacterales</taxon>
        <taxon>Helicobacteraceae</taxon>
        <taxon>Helicobacter</taxon>
    </lineage>
</organism>
<evidence type="ECO:0000313" key="3">
    <source>
        <dbReference type="Proteomes" id="UP000256599"/>
    </source>
</evidence>
<gene>
    <name evidence="2" type="ORF">CQA63_09170</name>
</gene>
<comment type="caution">
    <text evidence="2">The sequence shown here is derived from an EMBL/GenBank/DDBJ whole genome shotgun (WGS) entry which is preliminary data.</text>
</comment>
<keyword evidence="3" id="KW-1185">Reference proteome</keyword>
<dbReference type="Proteomes" id="UP000256599">
    <property type="component" value="Unassembled WGS sequence"/>
</dbReference>
<name>A0A3D8I138_9HELI</name>
<feature type="compositionally biased region" description="Low complexity" evidence="1">
    <location>
        <begin position="51"/>
        <end position="60"/>
    </location>
</feature>
<evidence type="ECO:0000313" key="2">
    <source>
        <dbReference type="EMBL" id="RDU58805.1"/>
    </source>
</evidence>
<protein>
    <submittedName>
        <fullName evidence="2">Uncharacterized protein</fullName>
    </submittedName>
</protein>
<dbReference type="AlphaFoldDB" id="A0A3D8I138"/>
<proteinExistence type="predicted"/>
<dbReference type="EMBL" id="NXLR01000040">
    <property type="protein sequence ID" value="RDU58805.1"/>
    <property type="molecule type" value="Genomic_DNA"/>
</dbReference>
<reference evidence="2 3" key="1">
    <citation type="submission" date="2018-04" db="EMBL/GenBank/DDBJ databases">
        <title>Novel Campyloabacter and Helicobacter Species and Strains.</title>
        <authorList>
            <person name="Mannion A.J."/>
            <person name="Shen Z."/>
            <person name="Fox J.G."/>
        </authorList>
    </citation>
    <scope>NUCLEOTIDE SEQUENCE [LARGE SCALE GENOMIC DNA]</scope>
    <source>
        <strain evidence="2 3">MIT 98-6070</strain>
    </source>
</reference>
<accession>A0A3D8I138</accession>
<feature type="region of interest" description="Disordered" evidence="1">
    <location>
        <begin position="48"/>
        <end position="68"/>
    </location>
</feature>
<sequence length="88" mass="10099">MTNLPTRKGNYFVILRERSDRRISFKPTRKPAEILRFLAKAQNDKITAFTSNPNSNSSSPKGGSRHNKLCTLTREIGSRLKVNKNYFI</sequence>